<organism evidence="1">
    <name type="scientific">Rhizophora mucronata</name>
    <name type="common">Asiatic mangrove</name>
    <dbReference type="NCBI Taxonomy" id="61149"/>
    <lineage>
        <taxon>Eukaryota</taxon>
        <taxon>Viridiplantae</taxon>
        <taxon>Streptophyta</taxon>
        <taxon>Embryophyta</taxon>
        <taxon>Tracheophyta</taxon>
        <taxon>Spermatophyta</taxon>
        <taxon>Magnoliopsida</taxon>
        <taxon>eudicotyledons</taxon>
        <taxon>Gunneridae</taxon>
        <taxon>Pentapetalae</taxon>
        <taxon>rosids</taxon>
        <taxon>fabids</taxon>
        <taxon>Malpighiales</taxon>
        <taxon>Rhizophoraceae</taxon>
        <taxon>Rhizophora</taxon>
    </lineage>
</organism>
<accession>A0A2P2JG99</accession>
<reference evidence="1" key="1">
    <citation type="submission" date="2018-02" db="EMBL/GenBank/DDBJ databases">
        <title>Rhizophora mucronata_Transcriptome.</title>
        <authorList>
            <person name="Meera S.P."/>
            <person name="Sreeshan A."/>
            <person name="Augustine A."/>
        </authorList>
    </citation>
    <scope>NUCLEOTIDE SEQUENCE</scope>
    <source>
        <tissue evidence="1">Leaf</tissue>
    </source>
</reference>
<dbReference type="EMBL" id="GGEC01012033">
    <property type="protein sequence ID" value="MBW92516.1"/>
    <property type="molecule type" value="Transcribed_RNA"/>
</dbReference>
<proteinExistence type="predicted"/>
<sequence length="21" mass="2578">MKLTFYQSYIFTANEFSMDQL</sequence>
<dbReference type="AlphaFoldDB" id="A0A2P2JG99"/>
<evidence type="ECO:0000313" key="1">
    <source>
        <dbReference type="EMBL" id="MBW92516.1"/>
    </source>
</evidence>
<name>A0A2P2JG99_RHIMU</name>
<protein>
    <submittedName>
        <fullName evidence="1">Uncharacterized protein</fullName>
    </submittedName>
</protein>